<dbReference type="STRING" id="402676.B6K176"/>
<dbReference type="PANTHER" id="PTHR31616:SF0">
    <property type="entry name" value="GLUCAN 1,4-ALPHA-GLUCOSIDASE"/>
    <property type="match status" value="1"/>
</dbReference>
<dbReference type="OrthoDB" id="406733at2759"/>
<dbReference type="JaponicusDB" id="SJAG_02799"/>
<sequence>MPPHARLSYGADNYQPRELDNHGIVGNMHTSAMISVDGSVEMLCWPTFDSPSVFARILDPRAGHFVIAPVSVTNSKQMYEPSTNVLHTKFYSESGVVRSLDFFHRPFEDYEPLYPWLIRRVTCIRGNMRVKMECYPAFNYARENHTTEIINPDGGCPRVEFSAESGSRKMILNMCSSGSIETITLQQNVPAEHLIDGGGVWTYLDMEEGDEVFFVFRQEGLGPRVDRITIPLLNKLEDSTKRYWRNWILQCTYTGRFAEFVQRNALLLKLLIYEPTGAVVASPTFSLPEGFGGERNWDYRFTWIRDSAFTIYSLTQLGFKDEAVEYMSFIYHVLKKKNADGSINIVYSIHANLIGLEEVELPHLRGYRNSKPVRVGNGAVSHVQLDIYGELMDAIYIYDKKCQPIAYDLWCEVRHICDFVCDHWKRKDKSIWEVRGPDQNFVYSKVMLWVALDRGLRIAYSRSLPCQNRIRWMDTRDEIYDNIMSKGYNFDRGFFAQSYESLDVLDASILAMPIVSFISPTDPRFLSTLDNIMKPVEKRGLMSNGLVFRYDTSRFLDGVGGDEGAFLMVCFWLVEALAMAGCHGYPKLISTAMSIFEDLTRYSNHLSLYSEECSLSSESLGNTPQAFSSIAAIAAACVLDKALTLTNTGATTRII</sequence>
<dbReference type="Pfam" id="PF00723">
    <property type="entry name" value="Glyco_hydro_15"/>
    <property type="match status" value="1"/>
</dbReference>
<feature type="domain" description="GH15-like" evidence="1">
    <location>
        <begin position="256"/>
        <end position="636"/>
    </location>
</feature>
<dbReference type="EMBL" id="KE651166">
    <property type="protein sequence ID" value="EEB07697.1"/>
    <property type="molecule type" value="Genomic_DNA"/>
</dbReference>
<evidence type="ECO:0000259" key="1">
    <source>
        <dbReference type="Pfam" id="PF00723"/>
    </source>
</evidence>
<feature type="domain" description="Trehalase-like N-terminal" evidence="2">
    <location>
        <begin position="16"/>
        <end position="107"/>
    </location>
</feature>
<dbReference type="Proteomes" id="UP000001744">
    <property type="component" value="Unassembled WGS sequence"/>
</dbReference>
<dbReference type="VEuPathDB" id="FungiDB:SJAG_02799"/>
<dbReference type="InterPro" id="IPR012341">
    <property type="entry name" value="6hp_glycosidase-like_sf"/>
</dbReference>
<reference evidence="3 4" key="1">
    <citation type="journal article" date="2011" name="Science">
        <title>Comparative functional genomics of the fission yeasts.</title>
        <authorList>
            <person name="Rhind N."/>
            <person name="Chen Z."/>
            <person name="Yassour M."/>
            <person name="Thompson D.A."/>
            <person name="Haas B.J."/>
            <person name="Habib N."/>
            <person name="Wapinski I."/>
            <person name="Roy S."/>
            <person name="Lin M.F."/>
            <person name="Heiman D.I."/>
            <person name="Young S.K."/>
            <person name="Furuya K."/>
            <person name="Guo Y."/>
            <person name="Pidoux A."/>
            <person name="Chen H.M."/>
            <person name="Robbertse B."/>
            <person name="Goldberg J.M."/>
            <person name="Aoki K."/>
            <person name="Bayne E.H."/>
            <person name="Berlin A.M."/>
            <person name="Desjardins C.A."/>
            <person name="Dobbs E."/>
            <person name="Dukaj L."/>
            <person name="Fan L."/>
            <person name="FitzGerald M.G."/>
            <person name="French C."/>
            <person name="Gujja S."/>
            <person name="Hansen K."/>
            <person name="Keifenheim D."/>
            <person name="Levin J.Z."/>
            <person name="Mosher R.A."/>
            <person name="Mueller C.A."/>
            <person name="Pfiffner J."/>
            <person name="Priest M."/>
            <person name="Russ C."/>
            <person name="Smialowska A."/>
            <person name="Swoboda P."/>
            <person name="Sykes S.M."/>
            <person name="Vaughn M."/>
            <person name="Vengrova S."/>
            <person name="Yoder R."/>
            <person name="Zeng Q."/>
            <person name="Allshire R."/>
            <person name="Baulcombe D."/>
            <person name="Birren B.W."/>
            <person name="Brown W."/>
            <person name="Ekwall K."/>
            <person name="Kellis M."/>
            <person name="Leatherwood J."/>
            <person name="Levin H."/>
            <person name="Margalit H."/>
            <person name="Martienssen R."/>
            <person name="Nieduszynski C.A."/>
            <person name="Spatafora J.W."/>
            <person name="Friedman N."/>
            <person name="Dalgaard J.Z."/>
            <person name="Baumann P."/>
            <person name="Niki H."/>
            <person name="Regev A."/>
            <person name="Nusbaum C."/>
        </authorList>
    </citation>
    <scope>NUCLEOTIDE SEQUENCE [LARGE SCALE GENOMIC DNA]</scope>
    <source>
        <strain evidence="4">yFS275 / FY16936</strain>
    </source>
</reference>
<protein>
    <submittedName>
        <fullName evidence="3">Glucan 1,4-alpha-glucosidase</fullName>
    </submittedName>
</protein>
<proteinExistence type="predicted"/>
<dbReference type="HOGENOM" id="CLU_010399_2_0_1"/>
<name>B6K176_SCHJY</name>
<accession>B6K176</accession>
<dbReference type="Pfam" id="PF19291">
    <property type="entry name" value="TREH_N"/>
    <property type="match status" value="1"/>
</dbReference>
<organism evidence="3 4">
    <name type="scientific">Schizosaccharomyces japonicus (strain yFS275 / FY16936)</name>
    <name type="common">Fission yeast</name>
    <dbReference type="NCBI Taxonomy" id="402676"/>
    <lineage>
        <taxon>Eukaryota</taxon>
        <taxon>Fungi</taxon>
        <taxon>Dikarya</taxon>
        <taxon>Ascomycota</taxon>
        <taxon>Taphrinomycotina</taxon>
        <taxon>Schizosaccharomycetes</taxon>
        <taxon>Schizosaccharomycetales</taxon>
        <taxon>Schizosaccharomycetaceae</taxon>
        <taxon>Schizosaccharomyces</taxon>
    </lineage>
</organism>
<dbReference type="eggNOG" id="ENOG502QS7A">
    <property type="taxonomic scope" value="Eukaryota"/>
</dbReference>
<dbReference type="SUPFAM" id="SSF48208">
    <property type="entry name" value="Six-hairpin glycosidases"/>
    <property type="match status" value="1"/>
</dbReference>
<evidence type="ECO:0000259" key="2">
    <source>
        <dbReference type="Pfam" id="PF19291"/>
    </source>
</evidence>
<dbReference type="GO" id="GO:0005975">
    <property type="term" value="P:carbohydrate metabolic process"/>
    <property type="evidence" value="ECO:0007669"/>
    <property type="project" value="InterPro"/>
</dbReference>
<evidence type="ECO:0000313" key="4">
    <source>
        <dbReference type="Proteomes" id="UP000001744"/>
    </source>
</evidence>
<dbReference type="OMA" id="VEWMCVP"/>
<keyword evidence="4" id="KW-1185">Reference proteome</keyword>
<dbReference type="AlphaFoldDB" id="B6K176"/>
<evidence type="ECO:0000313" key="3">
    <source>
        <dbReference type="EMBL" id="EEB07697.1"/>
    </source>
</evidence>
<dbReference type="Gene3D" id="1.50.10.10">
    <property type="match status" value="1"/>
</dbReference>
<dbReference type="PANTHER" id="PTHR31616">
    <property type="entry name" value="TREHALASE"/>
    <property type="match status" value="1"/>
</dbReference>
<dbReference type="InterPro" id="IPR045582">
    <property type="entry name" value="Trehalase-like_N"/>
</dbReference>
<dbReference type="InterPro" id="IPR008928">
    <property type="entry name" value="6-hairpin_glycosidase_sf"/>
</dbReference>
<dbReference type="GO" id="GO:0004553">
    <property type="term" value="F:hydrolase activity, hydrolyzing O-glycosyl compounds"/>
    <property type="evidence" value="ECO:0000318"/>
    <property type="project" value="GO_Central"/>
</dbReference>
<dbReference type="GeneID" id="7049461"/>
<dbReference type="RefSeq" id="XP_002173990.1">
    <property type="nucleotide sequence ID" value="XM_002173954.1"/>
</dbReference>
<gene>
    <name evidence="3" type="ORF">SJAG_02799</name>
</gene>
<dbReference type="InterPro" id="IPR011613">
    <property type="entry name" value="GH15-like"/>
</dbReference>